<sequence>VLSRDEIDPETLVPQWDSKGTVVLKKATSKEEMPANPEQLRLRLAVMHNALLMIRLHHPSRIELKVTTQQLFEKRKDCVRGDYCYGLTSHEAAALETGYSPSPDSQDSKLSFKGRDGKGQKGDVRRTACYRFAAKNGCKKGAKCHFKHVCTKCLGDHSATKCTQKELGYGLSVFLPARVAKLKRLAATFMKEIQDMPEISGLIQEGYFDMIFLSPCATFSRAAWANFSSPRGKAKFMAFERPQDLGAMPAGPYRGYRPVSYYVAVAGPPKLVDLRSVELHVDNLGASTMKPTRINGCYLGPLPPTQPTARPVSQALARPVADAWPSKLCEWLAQLALAGGAAAAATVSSDKGGVVQPKPSLGYVINSRARECERERDHRASATSLMGRRTSVMASGHAPQAAGRDPGEDMQTILPGKWLREKLRDNILANVDSEEELEQEAFRMAKDGEKGWNLVRDGALQEDILELPKTWIEGQDKSEAGMLEIPPRKPLRLLAPDREFLRRAEDGLFLGILEGLP</sequence>
<feature type="region of interest" description="Disordered" evidence="2">
    <location>
        <begin position="96"/>
        <end position="122"/>
    </location>
</feature>
<feature type="non-terminal residue" evidence="4">
    <location>
        <position position="517"/>
    </location>
</feature>
<dbReference type="EMBL" id="CAJNJA010052045">
    <property type="protein sequence ID" value="CAE7845439.1"/>
    <property type="molecule type" value="Genomic_DNA"/>
</dbReference>
<organism evidence="4 5">
    <name type="scientific">Symbiodinium necroappetens</name>
    <dbReference type="NCBI Taxonomy" id="1628268"/>
    <lineage>
        <taxon>Eukaryota</taxon>
        <taxon>Sar</taxon>
        <taxon>Alveolata</taxon>
        <taxon>Dinophyceae</taxon>
        <taxon>Suessiales</taxon>
        <taxon>Symbiodiniaceae</taxon>
        <taxon>Symbiodinium</taxon>
    </lineage>
</organism>
<feature type="compositionally biased region" description="Basic and acidic residues" evidence="2">
    <location>
        <begin position="113"/>
        <end position="122"/>
    </location>
</feature>
<keyword evidence="1" id="KW-0479">Metal-binding</keyword>
<reference evidence="4" key="1">
    <citation type="submission" date="2021-02" db="EMBL/GenBank/DDBJ databases">
        <authorList>
            <person name="Dougan E. K."/>
            <person name="Rhodes N."/>
            <person name="Thang M."/>
            <person name="Chan C."/>
        </authorList>
    </citation>
    <scope>NUCLEOTIDE SEQUENCE</scope>
</reference>
<keyword evidence="1" id="KW-0863">Zinc-finger</keyword>
<dbReference type="InterPro" id="IPR000571">
    <property type="entry name" value="Znf_CCCH"/>
</dbReference>
<keyword evidence="5" id="KW-1185">Reference proteome</keyword>
<feature type="region of interest" description="Disordered" evidence="2">
    <location>
        <begin position="390"/>
        <end position="410"/>
    </location>
</feature>
<feature type="zinc finger region" description="C3H1-type" evidence="1">
    <location>
        <begin position="123"/>
        <end position="151"/>
    </location>
</feature>
<accession>A0A813A0V6</accession>
<dbReference type="AlphaFoldDB" id="A0A813A0V6"/>
<evidence type="ECO:0000259" key="3">
    <source>
        <dbReference type="PROSITE" id="PS50103"/>
    </source>
</evidence>
<protein>
    <recommendedName>
        <fullName evidence="3">C3H1-type domain-containing protein</fullName>
    </recommendedName>
</protein>
<name>A0A813A0V6_9DINO</name>
<dbReference type="GO" id="GO:0008270">
    <property type="term" value="F:zinc ion binding"/>
    <property type="evidence" value="ECO:0007669"/>
    <property type="project" value="UniProtKB-KW"/>
</dbReference>
<feature type="domain" description="C3H1-type" evidence="3">
    <location>
        <begin position="123"/>
        <end position="151"/>
    </location>
</feature>
<evidence type="ECO:0000313" key="5">
    <source>
        <dbReference type="Proteomes" id="UP000601435"/>
    </source>
</evidence>
<comment type="caution">
    <text evidence="4">The sequence shown here is derived from an EMBL/GenBank/DDBJ whole genome shotgun (WGS) entry which is preliminary data.</text>
</comment>
<proteinExistence type="predicted"/>
<keyword evidence="1" id="KW-0862">Zinc</keyword>
<dbReference type="Proteomes" id="UP000601435">
    <property type="component" value="Unassembled WGS sequence"/>
</dbReference>
<dbReference type="PROSITE" id="PS50103">
    <property type="entry name" value="ZF_C3H1"/>
    <property type="match status" value="1"/>
</dbReference>
<feature type="compositionally biased region" description="Polar residues" evidence="2">
    <location>
        <begin position="99"/>
        <end position="109"/>
    </location>
</feature>
<evidence type="ECO:0000313" key="4">
    <source>
        <dbReference type="EMBL" id="CAE7845439.1"/>
    </source>
</evidence>
<feature type="non-terminal residue" evidence="4">
    <location>
        <position position="1"/>
    </location>
</feature>
<evidence type="ECO:0000256" key="2">
    <source>
        <dbReference type="SAM" id="MobiDB-lite"/>
    </source>
</evidence>
<gene>
    <name evidence="4" type="ORF">SNEC2469_LOCUS25974</name>
</gene>
<evidence type="ECO:0000256" key="1">
    <source>
        <dbReference type="PROSITE-ProRule" id="PRU00723"/>
    </source>
</evidence>